<dbReference type="InParanoid" id="E2C2W1"/>
<dbReference type="Pfam" id="PF24664">
    <property type="entry name" value="Monjiviricetes_fusion"/>
    <property type="match status" value="1"/>
</dbReference>
<accession>E2C2W1</accession>
<sequence>GQCFGAQYSDIINIQQNVIVQGTIIITLQSYNAPINLETNQIHLNSGTKCQYSDKRCSDIEGKSNFWESIPHDFCKFNHYDLLYEGKAEKIMDPVNEKLTIVYSLSTEDVTFALTKTGEEVLCGYNLIKTEHPKLLILETKKGDSFAQKRRKIIENVDMFAYINSKFVYVEKHIRTQIKYLYRDILQQRCNLEQQIIKNALSIAIHSPDEFAYQFMKGPGYMATISGE</sequence>
<dbReference type="EMBL" id="GL452231">
    <property type="protein sequence ID" value="EFN77719.1"/>
    <property type="molecule type" value="Genomic_DNA"/>
</dbReference>
<dbReference type="OMA" id="CKFNHYD"/>
<organism evidence="2">
    <name type="scientific">Harpegnathos saltator</name>
    <name type="common">Jerdon's jumping ant</name>
    <dbReference type="NCBI Taxonomy" id="610380"/>
    <lineage>
        <taxon>Eukaryota</taxon>
        <taxon>Metazoa</taxon>
        <taxon>Ecdysozoa</taxon>
        <taxon>Arthropoda</taxon>
        <taxon>Hexapoda</taxon>
        <taxon>Insecta</taxon>
        <taxon>Pterygota</taxon>
        <taxon>Neoptera</taxon>
        <taxon>Endopterygota</taxon>
        <taxon>Hymenoptera</taxon>
        <taxon>Apocrita</taxon>
        <taxon>Aculeata</taxon>
        <taxon>Formicoidea</taxon>
        <taxon>Formicidae</taxon>
        <taxon>Ponerinae</taxon>
        <taxon>Ponerini</taxon>
        <taxon>Harpegnathos</taxon>
    </lineage>
</organism>
<name>E2C2W1_HARSA</name>
<feature type="non-terminal residue" evidence="1">
    <location>
        <position position="228"/>
    </location>
</feature>
<protein>
    <submittedName>
        <fullName evidence="1">Uncharacterized protein</fullName>
    </submittedName>
</protein>
<dbReference type="OrthoDB" id="7311776at2759"/>
<evidence type="ECO:0000313" key="1">
    <source>
        <dbReference type="EMBL" id="EFN77719.1"/>
    </source>
</evidence>
<reference evidence="1 2" key="1">
    <citation type="journal article" date="2010" name="Science">
        <title>Genomic comparison of the ants Camponotus floridanus and Harpegnathos saltator.</title>
        <authorList>
            <person name="Bonasio R."/>
            <person name="Zhang G."/>
            <person name="Ye C."/>
            <person name="Mutti N.S."/>
            <person name="Fang X."/>
            <person name="Qin N."/>
            <person name="Donahue G."/>
            <person name="Yang P."/>
            <person name="Li Q."/>
            <person name="Li C."/>
            <person name="Zhang P."/>
            <person name="Huang Z."/>
            <person name="Berger S.L."/>
            <person name="Reinberg D."/>
            <person name="Wang J."/>
            <person name="Liebig J."/>
        </authorList>
    </citation>
    <scope>NUCLEOTIDE SEQUENCE [LARGE SCALE GENOMIC DNA]</scope>
    <source>
        <strain evidence="1 2">R22 G/1</strain>
    </source>
</reference>
<gene>
    <name evidence="1" type="ORF">EAI_03510</name>
</gene>
<proteinExistence type="predicted"/>
<dbReference type="Proteomes" id="UP000008237">
    <property type="component" value="Unassembled WGS sequence"/>
</dbReference>
<evidence type="ECO:0000313" key="2">
    <source>
        <dbReference type="Proteomes" id="UP000008237"/>
    </source>
</evidence>
<keyword evidence="2" id="KW-1185">Reference proteome</keyword>
<feature type="non-terminal residue" evidence="1">
    <location>
        <position position="1"/>
    </location>
</feature>
<dbReference type="AlphaFoldDB" id="E2C2W1"/>